<dbReference type="AlphaFoldDB" id="A0AAN9XHV7"/>
<organism evidence="1 2">
    <name type="scientific">Psophocarpus tetragonolobus</name>
    <name type="common">Winged bean</name>
    <name type="synonym">Dolichos tetragonolobus</name>
    <dbReference type="NCBI Taxonomy" id="3891"/>
    <lineage>
        <taxon>Eukaryota</taxon>
        <taxon>Viridiplantae</taxon>
        <taxon>Streptophyta</taxon>
        <taxon>Embryophyta</taxon>
        <taxon>Tracheophyta</taxon>
        <taxon>Spermatophyta</taxon>
        <taxon>Magnoliopsida</taxon>
        <taxon>eudicotyledons</taxon>
        <taxon>Gunneridae</taxon>
        <taxon>Pentapetalae</taxon>
        <taxon>rosids</taxon>
        <taxon>fabids</taxon>
        <taxon>Fabales</taxon>
        <taxon>Fabaceae</taxon>
        <taxon>Papilionoideae</taxon>
        <taxon>50 kb inversion clade</taxon>
        <taxon>NPAAA clade</taxon>
        <taxon>indigoferoid/millettioid clade</taxon>
        <taxon>Phaseoleae</taxon>
        <taxon>Psophocarpus</taxon>
    </lineage>
</organism>
<protein>
    <submittedName>
        <fullName evidence="1">Uncharacterized protein</fullName>
    </submittedName>
</protein>
<name>A0AAN9XHV7_PSOTE</name>
<sequence length="67" mass="7641">MGDRVVGSSRDGHAWRMWSVRGVTWKGMLKRDGEESLGVERKVEVMLEEAMLLEKQLSVLKVMIPLV</sequence>
<evidence type="ECO:0000313" key="2">
    <source>
        <dbReference type="Proteomes" id="UP001386955"/>
    </source>
</evidence>
<proteinExistence type="predicted"/>
<dbReference type="EMBL" id="JAYMYS010000005">
    <property type="protein sequence ID" value="KAK7393202.1"/>
    <property type="molecule type" value="Genomic_DNA"/>
</dbReference>
<evidence type="ECO:0000313" key="1">
    <source>
        <dbReference type="EMBL" id="KAK7393202.1"/>
    </source>
</evidence>
<gene>
    <name evidence="1" type="ORF">VNO78_21726</name>
</gene>
<reference evidence="1 2" key="1">
    <citation type="submission" date="2024-01" db="EMBL/GenBank/DDBJ databases">
        <title>The genomes of 5 underutilized Papilionoideae crops provide insights into root nodulation and disease resistanc.</title>
        <authorList>
            <person name="Jiang F."/>
        </authorList>
    </citation>
    <scope>NUCLEOTIDE SEQUENCE [LARGE SCALE GENOMIC DNA]</scope>
    <source>
        <strain evidence="1">DUOXIRENSHENG_FW03</strain>
        <tissue evidence="1">Leaves</tissue>
    </source>
</reference>
<comment type="caution">
    <text evidence="1">The sequence shown here is derived from an EMBL/GenBank/DDBJ whole genome shotgun (WGS) entry which is preliminary data.</text>
</comment>
<dbReference type="Proteomes" id="UP001386955">
    <property type="component" value="Unassembled WGS sequence"/>
</dbReference>
<accession>A0AAN9XHV7</accession>
<keyword evidence="2" id="KW-1185">Reference proteome</keyword>